<sequence>MAIRAPVQVRGGGFGLDAELARKAAERYDYDMENEARVWLETISEMQIGDDFGEGLRDGIILCTVANKIHSSVIKRVEIKSKMPFKLMENVSAFLKACRVMGVNEFDLFETVDLFELKDLGNVVRCIFALGRAVQRNYPEFKGPTLGVKESSKNRRSFTSDQLAGGRNIPAQQTLGSFRTMKRQTTSYTNNVMLGADAAQSGYRAPPPPPPPSAEKIEQLSRFRKDDQLAPFHSQPKGRASPFKLVPTKEEIAATVAELSDEVDKTSLSEKKVTLSASGLKSTADYSGSTAEEEAQEWIEAVLGEKFLASFADSLKDGVMLCTVMNKIKPGFIPHIQTSTMPFKQMENVSNFVRACRNIGVAEFDLFETVDLYNQKNLGQVVQCIHALGRTIQKTMPEYDGPNLGVKESTVNLRQFSDAQRREAVSAVPVLAHGSQSVMERRPFDHSASITFRYDTAAAAAAAADKTSSEKTSSKLEPDTVEHEAQLQTSAEAKLANTEADATPAHKLGKTESEIASASEMDAEKEEPAKLQKFAPETEATKGERAKLQESAPETEATKGEPAKLQESAPETEATKGEPAKLQDSALEKDDKKDESAKSQKPSWLAQRVASLNTTNIGSAVKSRLPVGGSTTALPTRTVWS</sequence>
<dbReference type="PANTHER" id="PTHR47385">
    <property type="entry name" value="CALPONIN"/>
    <property type="match status" value="1"/>
</dbReference>
<name>A0A3R7W7M4_9STRA</name>
<feature type="compositionally biased region" description="Basic and acidic residues" evidence="1">
    <location>
        <begin position="467"/>
        <end position="485"/>
    </location>
</feature>
<evidence type="ECO:0000259" key="2">
    <source>
        <dbReference type="PROSITE" id="PS50021"/>
    </source>
</evidence>
<dbReference type="VEuPathDB" id="FungiDB:DD237_000673"/>
<dbReference type="InterPro" id="IPR036872">
    <property type="entry name" value="CH_dom_sf"/>
</dbReference>
<feature type="compositionally biased region" description="Basic and acidic residues" evidence="1">
    <location>
        <begin position="539"/>
        <end position="548"/>
    </location>
</feature>
<dbReference type="Pfam" id="PF00307">
    <property type="entry name" value="CH"/>
    <property type="match status" value="2"/>
</dbReference>
<feature type="domain" description="Calponin-homology (CH)" evidence="2">
    <location>
        <begin position="30"/>
        <end position="135"/>
    </location>
</feature>
<dbReference type="PANTHER" id="PTHR47385:SF14">
    <property type="entry name" value="TRANSGELIN"/>
    <property type="match status" value="1"/>
</dbReference>
<feature type="compositionally biased region" description="Polar residues" evidence="1">
    <location>
        <begin position="629"/>
        <end position="641"/>
    </location>
</feature>
<feature type="compositionally biased region" description="Basic and acidic residues" evidence="1">
    <location>
        <begin position="573"/>
        <end position="598"/>
    </location>
</feature>
<comment type="caution">
    <text evidence="3">The sequence shown here is derived from an EMBL/GenBank/DDBJ whole genome shotgun (WGS) entry which is preliminary data.</text>
</comment>
<dbReference type="Gene3D" id="1.10.418.10">
    <property type="entry name" value="Calponin-like domain"/>
    <property type="match status" value="2"/>
</dbReference>
<evidence type="ECO:0000313" key="4">
    <source>
        <dbReference type="Proteomes" id="UP000286097"/>
    </source>
</evidence>
<evidence type="ECO:0000256" key="1">
    <source>
        <dbReference type="SAM" id="MobiDB-lite"/>
    </source>
</evidence>
<gene>
    <name evidence="3" type="ORF">DD237_000673</name>
</gene>
<evidence type="ECO:0000313" key="3">
    <source>
        <dbReference type="EMBL" id="RQM17684.1"/>
    </source>
</evidence>
<dbReference type="AlphaFoldDB" id="A0A3R7W7M4"/>
<dbReference type="SMART" id="SM00033">
    <property type="entry name" value="CH"/>
    <property type="match status" value="2"/>
</dbReference>
<dbReference type="PRINTS" id="PR00888">
    <property type="entry name" value="SM22CALPONIN"/>
</dbReference>
<feature type="region of interest" description="Disordered" evidence="1">
    <location>
        <begin position="464"/>
        <end position="641"/>
    </location>
</feature>
<feature type="domain" description="Calponin-homology (CH)" evidence="2">
    <location>
        <begin position="289"/>
        <end position="393"/>
    </location>
</feature>
<feature type="region of interest" description="Disordered" evidence="1">
    <location>
        <begin position="145"/>
        <end position="166"/>
    </location>
</feature>
<reference evidence="3 4" key="1">
    <citation type="submission" date="2018-06" db="EMBL/GenBank/DDBJ databases">
        <title>Comparative genomics of downy mildews reveals potential adaptations to biotrophy.</title>
        <authorList>
            <person name="Fletcher K."/>
            <person name="Klosterman S.J."/>
            <person name="Derevnina L."/>
            <person name="Martin F."/>
            <person name="Koike S."/>
            <person name="Reyes Chin-Wo S."/>
            <person name="Mou B."/>
            <person name="Michelmore R."/>
        </authorList>
    </citation>
    <scope>NUCLEOTIDE SEQUENCE [LARGE SCALE GENOMIC DNA]</scope>
    <source>
        <strain evidence="3 4">R13</strain>
    </source>
</reference>
<organism evidence="3 4">
    <name type="scientific">Peronospora effusa</name>
    <dbReference type="NCBI Taxonomy" id="542832"/>
    <lineage>
        <taxon>Eukaryota</taxon>
        <taxon>Sar</taxon>
        <taxon>Stramenopiles</taxon>
        <taxon>Oomycota</taxon>
        <taxon>Peronosporomycetes</taxon>
        <taxon>Peronosporales</taxon>
        <taxon>Peronosporaceae</taxon>
        <taxon>Peronospora</taxon>
    </lineage>
</organism>
<protein>
    <recommendedName>
        <fullName evidence="2">Calponin-homology (CH) domain-containing protein</fullName>
    </recommendedName>
</protein>
<dbReference type="InterPro" id="IPR003096">
    <property type="entry name" value="SM22_calponin"/>
</dbReference>
<dbReference type="InterPro" id="IPR001715">
    <property type="entry name" value="CH_dom"/>
</dbReference>
<dbReference type="GO" id="GO:0007015">
    <property type="term" value="P:actin filament organization"/>
    <property type="evidence" value="ECO:0007669"/>
    <property type="project" value="TreeGrafter"/>
</dbReference>
<dbReference type="SUPFAM" id="SSF47576">
    <property type="entry name" value="Calponin-homology domain, CH-domain"/>
    <property type="match status" value="2"/>
</dbReference>
<dbReference type="GO" id="GO:0015629">
    <property type="term" value="C:actin cytoskeleton"/>
    <property type="evidence" value="ECO:0007669"/>
    <property type="project" value="TreeGrafter"/>
</dbReference>
<dbReference type="PROSITE" id="PS50021">
    <property type="entry name" value="CH"/>
    <property type="match status" value="2"/>
</dbReference>
<dbReference type="GO" id="GO:0051015">
    <property type="term" value="F:actin filament binding"/>
    <property type="evidence" value="ECO:0007669"/>
    <property type="project" value="TreeGrafter"/>
</dbReference>
<accession>A0A3R7W7M4</accession>
<dbReference type="Proteomes" id="UP000286097">
    <property type="component" value="Unassembled WGS sequence"/>
</dbReference>
<dbReference type="InterPro" id="IPR050606">
    <property type="entry name" value="Calponin-like"/>
</dbReference>
<dbReference type="EMBL" id="QKXF01000091">
    <property type="protein sequence ID" value="RQM17684.1"/>
    <property type="molecule type" value="Genomic_DNA"/>
</dbReference>
<proteinExistence type="predicted"/>